<evidence type="ECO:0000313" key="4">
    <source>
        <dbReference type="EMBL" id="CAL6114781.1"/>
    </source>
</evidence>
<gene>
    <name evidence="2" type="ORF">HINF_LOCUS56080</name>
    <name evidence="3" type="ORF">HINF_LOCUS578</name>
    <name evidence="4" type="ORF">HINF_LOCUS78284</name>
</gene>
<protein>
    <submittedName>
        <fullName evidence="3">Hypothetical_protein</fullName>
    </submittedName>
</protein>
<dbReference type="EMBL" id="CAXDID020000001">
    <property type="protein sequence ID" value="CAL5970638.1"/>
    <property type="molecule type" value="Genomic_DNA"/>
</dbReference>
<dbReference type="EMBL" id="CATOUU010001036">
    <property type="protein sequence ID" value="CAI9968435.1"/>
    <property type="molecule type" value="Genomic_DNA"/>
</dbReference>
<reference evidence="3 5" key="2">
    <citation type="submission" date="2024-07" db="EMBL/GenBank/DDBJ databases">
        <authorList>
            <person name="Akdeniz Z."/>
        </authorList>
    </citation>
    <scope>NUCLEOTIDE SEQUENCE [LARGE SCALE GENOMIC DNA]</scope>
</reference>
<feature type="coiled-coil region" evidence="1">
    <location>
        <begin position="85"/>
        <end position="112"/>
    </location>
</feature>
<dbReference type="Proteomes" id="UP001642409">
    <property type="component" value="Unassembled WGS sequence"/>
</dbReference>
<organism evidence="2">
    <name type="scientific">Hexamita inflata</name>
    <dbReference type="NCBI Taxonomy" id="28002"/>
    <lineage>
        <taxon>Eukaryota</taxon>
        <taxon>Metamonada</taxon>
        <taxon>Diplomonadida</taxon>
        <taxon>Hexamitidae</taxon>
        <taxon>Hexamitinae</taxon>
        <taxon>Hexamita</taxon>
    </lineage>
</organism>
<reference evidence="2" key="1">
    <citation type="submission" date="2023-06" db="EMBL/GenBank/DDBJ databases">
        <authorList>
            <person name="Kurt Z."/>
        </authorList>
    </citation>
    <scope>NUCLEOTIDE SEQUENCE</scope>
</reference>
<keyword evidence="1" id="KW-0175">Coiled coil</keyword>
<evidence type="ECO:0000313" key="2">
    <source>
        <dbReference type="EMBL" id="CAI9968435.1"/>
    </source>
</evidence>
<dbReference type="EMBL" id="CAXDID020000827">
    <property type="protein sequence ID" value="CAL6114781.1"/>
    <property type="molecule type" value="Genomic_DNA"/>
</dbReference>
<name>A0AA86RL00_9EUKA</name>
<sequence length="131" mass="14893">MSKKQFIPFLPPVPQKAVAAKIQPLQDSANNSPIGAVQQTSYCETSRFNIASYQPNQLIHQGAMNDSSIDGFAKVLKYQNIGKDLQEQKTIIQQLIKQFEKIEKTYVKVMNNIQIMGQNQDSIIQFITYKK</sequence>
<evidence type="ECO:0000313" key="5">
    <source>
        <dbReference type="Proteomes" id="UP001642409"/>
    </source>
</evidence>
<comment type="caution">
    <text evidence="2">The sequence shown here is derived from an EMBL/GenBank/DDBJ whole genome shotgun (WGS) entry which is preliminary data.</text>
</comment>
<evidence type="ECO:0000256" key="1">
    <source>
        <dbReference type="SAM" id="Coils"/>
    </source>
</evidence>
<keyword evidence="5" id="KW-1185">Reference proteome</keyword>
<dbReference type="AlphaFoldDB" id="A0AA86RL00"/>
<evidence type="ECO:0000313" key="3">
    <source>
        <dbReference type="EMBL" id="CAL5970638.1"/>
    </source>
</evidence>
<proteinExistence type="predicted"/>
<accession>A0AA86RL00</accession>